<evidence type="ECO:0000256" key="1">
    <source>
        <dbReference type="SAM" id="Phobius"/>
    </source>
</evidence>
<accession>A0AAU4K6Z7</accession>
<gene>
    <name evidence="2" type="ORF">OG579_08555</name>
</gene>
<feature type="transmembrane region" description="Helical" evidence="1">
    <location>
        <begin position="6"/>
        <end position="26"/>
    </location>
</feature>
<evidence type="ECO:0000313" key="2">
    <source>
        <dbReference type="EMBL" id="WUM21803.1"/>
    </source>
</evidence>
<protein>
    <submittedName>
        <fullName evidence="2">Uncharacterized protein</fullName>
    </submittedName>
</protein>
<dbReference type="AlphaFoldDB" id="A0AAU4K6Z7"/>
<keyword evidence="3" id="KW-1185">Reference proteome</keyword>
<organism evidence="2 3">
    <name type="scientific">Williamsia herbipolensis</name>
    <dbReference type="NCBI Taxonomy" id="1603258"/>
    <lineage>
        <taxon>Bacteria</taxon>
        <taxon>Bacillati</taxon>
        <taxon>Actinomycetota</taxon>
        <taxon>Actinomycetes</taxon>
        <taxon>Mycobacteriales</taxon>
        <taxon>Nocardiaceae</taxon>
        <taxon>Williamsia</taxon>
    </lineage>
</organism>
<proteinExistence type="predicted"/>
<keyword evidence="1" id="KW-0812">Transmembrane</keyword>
<dbReference type="Proteomes" id="UP001432128">
    <property type="component" value="Chromosome"/>
</dbReference>
<evidence type="ECO:0000313" key="3">
    <source>
        <dbReference type="Proteomes" id="UP001432128"/>
    </source>
</evidence>
<sequence length="90" mass="9655">MPIAPDFFYALVVMNLLFVTAAWSLARPGMATSAILTTVAVVWVLANGPIEGHVILSFTLHHGVTESDLLSVIAVAIAGVGVWRVRRSRI</sequence>
<dbReference type="RefSeq" id="WP_328858787.1">
    <property type="nucleotide sequence ID" value="NZ_CP108021.1"/>
</dbReference>
<dbReference type="KEGG" id="whr:OG579_08555"/>
<feature type="transmembrane region" description="Helical" evidence="1">
    <location>
        <begin position="69"/>
        <end position="85"/>
    </location>
</feature>
<name>A0AAU4K6Z7_9NOCA</name>
<reference evidence="2 3" key="1">
    <citation type="submission" date="2022-10" db="EMBL/GenBank/DDBJ databases">
        <title>The complete genomes of actinobacterial strains from the NBC collection.</title>
        <authorList>
            <person name="Joergensen T.S."/>
            <person name="Alvarez Arevalo M."/>
            <person name="Sterndorff E.B."/>
            <person name="Faurdal D."/>
            <person name="Vuksanovic O."/>
            <person name="Mourched A.-S."/>
            <person name="Charusanti P."/>
            <person name="Shaw S."/>
            <person name="Blin K."/>
            <person name="Weber T."/>
        </authorList>
    </citation>
    <scope>NUCLEOTIDE SEQUENCE [LARGE SCALE GENOMIC DNA]</scope>
    <source>
        <strain evidence="2 3">NBC_00319</strain>
    </source>
</reference>
<keyword evidence="1" id="KW-0472">Membrane</keyword>
<keyword evidence="1" id="KW-1133">Transmembrane helix</keyword>
<dbReference type="EMBL" id="CP108021">
    <property type="protein sequence ID" value="WUM21803.1"/>
    <property type="molecule type" value="Genomic_DNA"/>
</dbReference>